<proteinExistence type="predicted"/>
<protein>
    <recommendedName>
        <fullName evidence="3">Alpha/beta hydrolase fold-3 domain-containing protein</fullName>
    </recommendedName>
</protein>
<dbReference type="InterPro" id="IPR013094">
    <property type="entry name" value="AB_hydrolase_3"/>
</dbReference>
<dbReference type="InterPro" id="IPR029058">
    <property type="entry name" value="AB_hydrolase_fold"/>
</dbReference>
<evidence type="ECO:0000256" key="1">
    <source>
        <dbReference type="SAM" id="MobiDB-lite"/>
    </source>
</evidence>
<organism evidence="4 5">
    <name type="scientific">Glonium stellatum</name>
    <dbReference type="NCBI Taxonomy" id="574774"/>
    <lineage>
        <taxon>Eukaryota</taxon>
        <taxon>Fungi</taxon>
        <taxon>Dikarya</taxon>
        <taxon>Ascomycota</taxon>
        <taxon>Pezizomycotina</taxon>
        <taxon>Dothideomycetes</taxon>
        <taxon>Pleosporomycetidae</taxon>
        <taxon>Gloniales</taxon>
        <taxon>Gloniaceae</taxon>
        <taxon>Glonium</taxon>
    </lineage>
</organism>
<gene>
    <name evidence="4" type="ORF">AOQ84DRAFT_222850</name>
</gene>
<feature type="domain" description="Alpha/beta hydrolase fold-3" evidence="3">
    <location>
        <begin position="8"/>
        <end position="112"/>
    </location>
</feature>
<dbReference type="OrthoDB" id="408631at2759"/>
<name>A0A8E2EYW0_9PEZI</name>
<evidence type="ECO:0000313" key="5">
    <source>
        <dbReference type="Proteomes" id="UP000250140"/>
    </source>
</evidence>
<evidence type="ECO:0000256" key="2">
    <source>
        <dbReference type="SAM" id="Phobius"/>
    </source>
</evidence>
<keyword evidence="2" id="KW-0472">Membrane</keyword>
<dbReference type="GO" id="GO:0016787">
    <property type="term" value="F:hydrolase activity"/>
    <property type="evidence" value="ECO:0007669"/>
    <property type="project" value="InterPro"/>
</dbReference>
<feature type="transmembrane region" description="Helical" evidence="2">
    <location>
        <begin position="12"/>
        <end position="32"/>
    </location>
</feature>
<dbReference type="Pfam" id="PF07859">
    <property type="entry name" value="Abhydrolase_3"/>
    <property type="match status" value="1"/>
</dbReference>
<feature type="region of interest" description="Disordered" evidence="1">
    <location>
        <begin position="60"/>
        <end position="85"/>
    </location>
</feature>
<accession>A0A8E2EYW0</accession>
<sequence>MPQNLAQVRERGFIVGGVFAGGNLACVAAHLARDEKLFPPLTGVWLDEPNFILAWCQRSGKSTRAGSSVNPTRRSSTRPTFNGHYKPDPASPLFSPLIWPSGHNDLPPHFIFL</sequence>
<evidence type="ECO:0000259" key="3">
    <source>
        <dbReference type="Pfam" id="PF07859"/>
    </source>
</evidence>
<dbReference type="AlphaFoldDB" id="A0A8E2EYW0"/>
<evidence type="ECO:0000313" key="4">
    <source>
        <dbReference type="EMBL" id="OCL07465.1"/>
    </source>
</evidence>
<keyword evidence="2" id="KW-1133">Transmembrane helix</keyword>
<feature type="compositionally biased region" description="Polar residues" evidence="1">
    <location>
        <begin position="60"/>
        <end position="80"/>
    </location>
</feature>
<dbReference type="EMBL" id="KV749864">
    <property type="protein sequence ID" value="OCL07465.1"/>
    <property type="molecule type" value="Genomic_DNA"/>
</dbReference>
<keyword evidence="2" id="KW-0812">Transmembrane</keyword>
<keyword evidence="5" id="KW-1185">Reference proteome</keyword>
<dbReference type="Proteomes" id="UP000250140">
    <property type="component" value="Unassembled WGS sequence"/>
</dbReference>
<dbReference type="Gene3D" id="3.40.50.1820">
    <property type="entry name" value="alpha/beta hydrolase"/>
    <property type="match status" value="1"/>
</dbReference>
<reference evidence="4 5" key="1">
    <citation type="journal article" date="2016" name="Nat. Commun.">
        <title>Ectomycorrhizal ecology is imprinted in the genome of the dominant symbiotic fungus Cenococcum geophilum.</title>
        <authorList>
            <consortium name="DOE Joint Genome Institute"/>
            <person name="Peter M."/>
            <person name="Kohler A."/>
            <person name="Ohm R.A."/>
            <person name="Kuo A."/>
            <person name="Krutzmann J."/>
            <person name="Morin E."/>
            <person name="Arend M."/>
            <person name="Barry K.W."/>
            <person name="Binder M."/>
            <person name="Choi C."/>
            <person name="Clum A."/>
            <person name="Copeland A."/>
            <person name="Grisel N."/>
            <person name="Haridas S."/>
            <person name="Kipfer T."/>
            <person name="LaButti K."/>
            <person name="Lindquist E."/>
            <person name="Lipzen A."/>
            <person name="Maire R."/>
            <person name="Meier B."/>
            <person name="Mihaltcheva S."/>
            <person name="Molinier V."/>
            <person name="Murat C."/>
            <person name="Poggeler S."/>
            <person name="Quandt C.A."/>
            <person name="Sperisen C."/>
            <person name="Tritt A."/>
            <person name="Tisserant E."/>
            <person name="Crous P.W."/>
            <person name="Henrissat B."/>
            <person name="Nehls U."/>
            <person name="Egli S."/>
            <person name="Spatafora J.W."/>
            <person name="Grigoriev I.V."/>
            <person name="Martin F.M."/>
        </authorList>
    </citation>
    <scope>NUCLEOTIDE SEQUENCE [LARGE SCALE GENOMIC DNA]</scope>
    <source>
        <strain evidence="4 5">CBS 207.34</strain>
    </source>
</reference>